<dbReference type="OrthoDB" id="9772736at2"/>
<dbReference type="InterPro" id="IPR013785">
    <property type="entry name" value="Aldolase_TIM"/>
</dbReference>
<dbReference type="CDD" id="cd02803">
    <property type="entry name" value="OYE_like_FMN_family"/>
    <property type="match status" value="1"/>
</dbReference>
<evidence type="ECO:0000256" key="2">
    <source>
        <dbReference type="ARBA" id="ARBA00023002"/>
    </source>
</evidence>
<evidence type="ECO:0000259" key="3">
    <source>
        <dbReference type="Pfam" id="PF00724"/>
    </source>
</evidence>
<feature type="domain" description="NADH:flavin oxidoreductase/NADH oxidase N-terminal" evidence="3">
    <location>
        <begin position="3"/>
        <end position="323"/>
    </location>
</feature>
<dbReference type="GO" id="GO:0016491">
    <property type="term" value="F:oxidoreductase activity"/>
    <property type="evidence" value="ECO:0007669"/>
    <property type="project" value="UniProtKB-KW"/>
</dbReference>
<dbReference type="Gene3D" id="3.20.20.70">
    <property type="entry name" value="Aldolase class I"/>
    <property type="match status" value="1"/>
</dbReference>
<dbReference type="GO" id="GO:0010181">
    <property type="term" value="F:FMN binding"/>
    <property type="evidence" value="ECO:0007669"/>
    <property type="project" value="InterPro"/>
</dbReference>
<accession>A0A0C1U044</accession>
<evidence type="ECO:0000313" key="5">
    <source>
        <dbReference type="Proteomes" id="UP000031366"/>
    </source>
</evidence>
<dbReference type="InterPro" id="IPR051799">
    <property type="entry name" value="NADH_flavin_oxidoreductase"/>
</dbReference>
<proteinExistence type="predicted"/>
<dbReference type="Pfam" id="PF00724">
    <property type="entry name" value="Oxidored_FMN"/>
    <property type="match status" value="1"/>
</dbReference>
<organism evidence="4 5">
    <name type="scientific">Clostridium argentinense CDC 2741</name>
    <dbReference type="NCBI Taxonomy" id="1418104"/>
    <lineage>
        <taxon>Bacteria</taxon>
        <taxon>Bacillati</taxon>
        <taxon>Bacillota</taxon>
        <taxon>Clostridia</taxon>
        <taxon>Eubacteriales</taxon>
        <taxon>Clostridiaceae</taxon>
        <taxon>Clostridium</taxon>
    </lineage>
</organism>
<comment type="caution">
    <text evidence="4">The sequence shown here is derived from an EMBL/GenBank/DDBJ whole genome shotgun (WGS) entry which is preliminary data.</text>
</comment>
<keyword evidence="2" id="KW-0560">Oxidoreductase</keyword>
<reference evidence="4 5" key="1">
    <citation type="journal article" date="2015" name="Infect. Genet. Evol.">
        <title>Genomic sequences of six botulinum neurotoxin-producing strains representing three clostridial species illustrate the mobility and diversity of botulinum neurotoxin genes.</title>
        <authorList>
            <person name="Smith T.J."/>
            <person name="Hill K.K."/>
            <person name="Xie G."/>
            <person name="Foley B.T."/>
            <person name="Williamson C.H."/>
            <person name="Foster J.T."/>
            <person name="Johnson S.L."/>
            <person name="Chertkov O."/>
            <person name="Teshima H."/>
            <person name="Gibbons H.S."/>
            <person name="Johnsky L.A."/>
            <person name="Karavis M.A."/>
            <person name="Smith L.A."/>
        </authorList>
    </citation>
    <scope>NUCLEOTIDE SEQUENCE [LARGE SCALE GENOMIC DNA]</scope>
    <source>
        <strain evidence="4 5">CDC 2741</strain>
    </source>
</reference>
<sequence>MKSLFDNVTMGKLSLKNRFVRSATYERRAKDDGHLNDEIYNIYENLAKGGVGLIIGSYAYVTKDEQPSPKMLGIYDDSFIEDYKILGKIVHKYDCKYIQQIVYGGSLSSFEVENREILGPSAIENKITKVTPKEMTIEDIELLKKAFSEAALRVKKSGLDGVQIHGAHGYLLSQFLSPYYNRRTDEYGGNVENRGRIILEVYDEIRRAVGSEFTVTIKINCSDFDDEGATFEECKYVCYELDKRGIDGIEISGSGNYSSDEISYRDSVFRDYGEIIADNVNCKVMIVCKNNNLNTMEEILNNSKIECFSMSRPLICEPDLINIWESGDRTKPKCLYCGNCMSVGKTCILHK</sequence>
<dbReference type="Proteomes" id="UP000031366">
    <property type="component" value="Unassembled WGS sequence"/>
</dbReference>
<gene>
    <name evidence="4" type="ORF">U732_1647</name>
</gene>
<dbReference type="PANTHER" id="PTHR43656">
    <property type="entry name" value="BINDING OXIDOREDUCTASE, PUTATIVE (AFU_ORTHOLOGUE AFUA_2G08260)-RELATED"/>
    <property type="match status" value="1"/>
</dbReference>
<keyword evidence="5" id="KW-1185">Reference proteome</keyword>
<dbReference type="EMBL" id="AYSO01000017">
    <property type="protein sequence ID" value="KIE46204.1"/>
    <property type="molecule type" value="Genomic_DNA"/>
</dbReference>
<name>A0A0C1U044_9CLOT</name>
<dbReference type="AlphaFoldDB" id="A0A0C1U044"/>
<dbReference type="STRING" id="29341.RSJ17_10955"/>
<evidence type="ECO:0000313" key="4">
    <source>
        <dbReference type="EMBL" id="KIE46204.1"/>
    </source>
</evidence>
<evidence type="ECO:0000256" key="1">
    <source>
        <dbReference type="ARBA" id="ARBA00022630"/>
    </source>
</evidence>
<protein>
    <submittedName>
        <fullName evidence="4">Flavin oxidoreductase / NADH oxidase family protein</fullName>
    </submittedName>
</protein>
<dbReference type="SUPFAM" id="SSF51395">
    <property type="entry name" value="FMN-linked oxidoreductases"/>
    <property type="match status" value="1"/>
</dbReference>
<keyword evidence="1" id="KW-0285">Flavoprotein</keyword>
<dbReference type="PANTHER" id="PTHR43656:SF2">
    <property type="entry name" value="BINDING OXIDOREDUCTASE, PUTATIVE (AFU_ORTHOLOGUE AFUA_2G08260)-RELATED"/>
    <property type="match status" value="1"/>
</dbReference>
<dbReference type="InterPro" id="IPR001155">
    <property type="entry name" value="OxRdtase_FMN_N"/>
</dbReference>
<dbReference type="RefSeq" id="WP_039633443.1">
    <property type="nucleotide sequence ID" value="NZ_AYSO01000017.1"/>
</dbReference>